<dbReference type="Proteomes" id="UP000001542">
    <property type="component" value="Unassembled WGS sequence"/>
</dbReference>
<dbReference type="RefSeq" id="XP_001328434.1">
    <property type="nucleotide sequence ID" value="XM_001328399.1"/>
</dbReference>
<dbReference type="EMBL" id="DS113245">
    <property type="protein sequence ID" value="EAY16211.1"/>
    <property type="molecule type" value="Genomic_DNA"/>
</dbReference>
<gene>
    <name evidence="2" type="ORF">TVAG_341050</name>
</gene>
<dbReference type="VEuPathDB" id="TrichDB:TVAG_341050"/>
<organism evidence="2 3">
    <name type="scientific">Trichomonas vaginalis (strain ATCC PRA-98 / G3)</name>
    <dbReference type="NCBI Taxonomy" id="412133"/>
    <lineage>
        <taxon>Eukaryota</taxon>
        <taxon>Metamonada</taxon>
        <taxon>Parabasalia</taxon>
        <taxon>Trichomonadida</taxon>
        <taxon>Trichomonadidae</taxon>
        <taxon>Trichomonas</taxon>
    </lineage>
</organism>
<keyword evidence="3" id="KW-1185">Reference proteome</keyword>
<dbReference type="VEuPathDB" id="TrichDB:TVAGG3_1037240"/>
<protein>
    <submittedName>
        <fullName evidence="2">Uncharacterized protein</fullName>
    </submittedName>
</protein>
<sequence length="1891" mass="219034">MDEQSNRETRMTPENLPPPIVTKTTFTTENLTISREITQQSIKVSTRTTHRRRESSIARFSMTETEESYSIIFYFIIQCDLKTFDINSTNYQEKQPVTELVNNILSEIRKNDDPNNFFRNFGKNWAAKLISQMFSQSNRFDQQSILTLKEIIQIIFQNLVDSSFYLPNFCTTQDIQACYEDLFSQIQNFTKNYQNSNFNNMFSSFDSITSLFQQNFDIEILISNLEVLIKARDSLNYSIPIIASQETDQQPIKLYISSRILALIDHIISEVYSYPRGPFSAKDYNYAIRDVLYNLNNYEESPRFPKDLVFDKIKIQNIIETGDTSDIDKIFTEILERVDQIHKKFKTGKIAQNEILLRRSIRHCQWIGLRVTDTTPILADNGFNNIPSFPDLDQIYPIELQIIDLDSIIPSPISQVQPSSRLPFNESVNYITNTLAPCRDGLLSIGNNIYSNIIFAYQWKEPLYNSASLINFLYQSGHDVNEYLSLYGWIVNSIKIRLSSAKEEKNLENRFSSPILLMKRVMSYSSQLSACLSSIISQNPSNIQYYVGWKPFFDETYFLFSKLDVFQLFSLIQGTLQNLDLFVVNAKNIDKEFPGLNVSLLSLSLQFSMQQLNQFILQIKSDTNQSITDLIEDFKQLRHYTKNTQTIFLQNSNNYFVLYSISEYVLFFSRLILSLEGMNDLSQTTVNLIIEKLEKFSLEMSKIPSILLSIFNKSNCHFLIQKIYLILYKVKQMIPPKPMTPCANLFLQIENALSALIISCHMSEEHDYFLCQREKIQEMTVKYNKVVDESENDGLIIRNLIDHLNKLEKDPLLNIHAKKVTQLCREVLKIVSPLDGIPVSPLIAAVSSDDRMSEQKKKFKFVKSPNNRKKPLIHSMGSLSSIELDTRKPILVDPNSPIKYKPSGKHVNWTFKCPNRPTTPIHSPSMNEIDSDLIPPQIPASPFFGWSLRLVSDNIEVIPPPIVKFNRLHNSNSEKSVEFFDFTFPEPQTKEYNSEDEHSVDSLSRQLSDIEMSPLIDRLLFAERHFNRLRSEIPHVLTNSSGLTRIFAFFNKLKSELTNPDTFTTFSELASAIDFKTDLLVAVLGEYKIHNKKSDIIDVIERWFFYLMKNINYIHNLAQSNDDTVILQASDFFYGFYRSLSAMTRVVKDIDQNLNRNCLSIVHTSLLPLCSKLNGMLQMTEIPFEIRRNDLQLYIQKVTNLSEKSNFTFSEENYLNSQINSIQNSGQKDKLSYEIHNKICLNLVDQLKRDTSTTKENLYRSIVVLRYSIRILKIINKVNDETDDFLINLLKRNKDNLNEICLYLNEKSDTNNLIPLTRIISKWIEFLHQIIISLDFCVKTTKNIKSFPERYHFISDYIISVISSLSFLENEKLNGILDLKKSYNTLIIGLQATSDYCDQSLVSNNSSEDENSDSESEVSTPVKMDNYETLQKISQFDFGFCQNGLEKNFTNLSWLSDLCKTLSEHKRPDTNRCFSIIEATYNSMKGSPFSLHQINQITSPTEFSRKRLSYFCSICAVLGQFCEINSEFLNGKKFSTRKLKKHLSSIKQISFDKNLSEFDFKDFFRKIRISRKNDTIKFEDLLDIEADFVRVFYHNSKDLMNHVELRLIKAEKSEITKLKEILNFSEISNKKKVKISEVHRRCCLLIDYFRSNISEYSFSTHSDRDCIKFIIEFGEMSNELKNICSRLTENQLFVQCLTNFVLNFHGFISNSIKVLEIGTTSFFSFPIQATVVDKSLRSLSTKLILLKQFDIPESLKYEESIDVFLRYSKLIMKNAEMMKRKSPLFSNLFMTVSNGLLAVKNTSVITLSRASDFNSLISLLFIADDLINFISPKWDALIEENLFELASNSQNILNNAELFAKNFPYCIQKSAKIKLSIKKAIKMISLYSEPL</sequence>
<reference evidence="2" key="2">
    <citation type="journal article" date="2007" name="Science">
        <title>Draft genome sequence of the sexually transmitted pathogen Trichomonas vaginalis.</title>
        <authorList>
            <person name="Carlton J.M."/>
            <person name="Hirt R.P."/>
            <person name="Silva J.C."/>
            <person name="Delcher A.L."/>
            <person name="Schatz M."/>
            <person name="Zhao Q."/>
            <person name="Wortman J.R."/>
            <person name="Bidwell S.L."/>
            <person name="Alsmark U.C.M."/>
            <person name="Besteiro S."/>
            <person name="Sicheritz-Ponten T."/>
            <person name="Noel C.J."/>
            <person name="Dacks J.B."/>
            <person name="Foster P.G."/>
            <person name="Simillion C."/>
            <person name="Van de Peer Y."/>
            <person name="Miranda-Saavedra D."/>
            <person name="Barton G.J."/>
            <person name="Westrop G.D."/>
            <person name="Mueller S."/>
            <person name="Dessi D."/>
            <person name="Fiori P.L."/>
            <person name="Ren Q."/>
            <person name="Paulsen I."/>
            <person name="Zhang H."/>
            <person name="Bastida-Corcuera F.D."/>
            <person name="Simoes-Barbosa A."/>
            <person name="Brown M.T."/>
            <person name="Hayes R.D."/>
            <person name="Mukherjee M."/>
            <person name="Okumura C.Y."/>
            <person name="Schneider R."/>
            <person name="Smith A.J."/>
            <person name="Vanacova S."/>
            <person name="Villalvazo M."/>
            <person name="Haas B.J."/>
            <person name="Pertea M."/>
            <person name="Feldblyum T.V."/>
            <person name="Utterback T.R."/>
            <person name="Shu C.L."/>
            <person name="Osoegawa K."/>
            <person name="de Jong P.J."/>
            <person name="Hrdy I."/>
            <person name="Horvathova L."/>
            <person name="Zubacova Z."/>
            <person name="Dolezal P."/>
            <person name="Malik S.B."/>
            <person name="Logsdon J.M. Jr."/>
            <person name="Henze K."/>
            <person name="Gupta A."/>
            <person name="Wang C.C."/>
            <person name="Dunne R.L."/>
            <person name="Upcroft J.A."/>
            <person name="Upcroft P."/>
            <person name="White O."/>
            <person name="Salzberg S.L."/>
            <person name="Tang P."/>
            <person name="Chiu C.-H."/>
            <person name="Lee Y.-S."/>
            <person name="Embley T.M."/>
            <person name="Coombs G.H."/>
            <person name="Mottram J.C."/>
            <person name="Tachezy J."/>
            <person name="Fraser-Liggett C.M."/>
            <person name="Johnson P.J."/>
        </authorList>
    </citation>
    <scope>NUCLEOTIDE SEQUENCE [LARGE SCALE GENOMIC DNA]</scope>
    <source>
        <strain evidence="2">G3</strain>
    </source>
</reference>
<proteinExistence type="predicted"/>
<evidence type="ECO:0000313" key="3">
    <source>
        <dbReference type="Proteomes" id="UP000001542"/>
    </source>
</evidence>
<feature type="region of interest" description="Disordered" evidence="1">
    <location>
        <begin position="1"/>
        <end position="21"/>
    </location>
</feature>
<evidence type="ECO:0000313" key="2">
    <source>
        <dbReference type="EMBL" id="EAY16211.1"/>
    </source>
</evidence>
<accession>A2DTR4</accession>
<evidence type="ECO:0000256" key="1">
    <source>
        <dbReference type="SAM" id="MobiDB-lite"/>
    </source>
</evidence>
<dbReference type="InParanoid" id="A2DTR4"/>
<name>A2DTR4_TRIV3</name>
<reference evidence="2" key="1">
    <citation type="submission" date="2006-10" db="EMBL/GenBank/DDBJ databases">
        <authorList>
            <person name="Amadeo P."/>
            <person name="Zhao Q."/>
            <person name="Wortman J."/>
            <person name="Fraser-Liggett C."/>
            <person name="Carlton J."/>
        </authorList>
    </citation>
    <scope>NUCLEOTIDE SEQUENCE</scope>
    <source>
        <strain evidence="2">G3</strain>
    </source>
</reference>
<dbReference type="KEGG" id="tva:4774219"/>
<feature type="compositionally biased region" description="Basic and acidic residues" evidence="1">
    <location>
        <begin position="1"/>
        <end position="11"/>
    </location>
</feature>